<gene>
    <name evidence="1" type="ORF">HZH66_005705</name>
</gene>
<name>A0A834K5N7_VESVU</name>
<sequence>MDKIYKTSAIGYYIKLARKDQANDIVRFLKEHFNNEETMFKSLVNSNVVINEEEAKLITKDQEKFQKAVFDSSPCLLAFDEKTKKIVGINLMILSQNPRFVNYCKAGTNAVFHENIPKSKLIKDYYHYMSIITDKVDLYDRFPNAKAALEFYAIAVDKNHRKIGLSLDLTITGLSLAKTYSNVGFIFGLYTSTYSKRSAEKIGMKSILDVDLLTYENEKGEPIFQDTPPHNIVSLMVLEL</sequence>
<accession>A0A834K5N7</accession>
<keyword evidence="2" id="KW-1185">Reference proteome</keyword>
<organism evidence="1 2">
    <name type="scientific">Vespula vulgaris</name>
    <name type="common">Yellow jacket</name>
    <name type="synonym">Wasp</name>
    <dbReference type="NCBI Taxonomy" id="7454"/>
    <lineage>
        <taxon>Eukaryota</taxon>
        <taxon>Metazoa</taxon>
        <taxon>Ecdysozoa</taxon>
        <taxon>Arthropoda</taxon>
        <taxon>Hexapoda</taxon>
        <taxon>Insecta</taxon>
        <taxon>Pterygota</taxon>
        <taxon>Neoptera</taxon>
        <taxon>Endopterygota</taxon>
        <taxon>Hymenoptera</taxon>
        <taxon>Apocrita</taxon>
        <taxon>Aculeata</taxon>
        <taxon>Vespoidea</taxon>
        <taxon>Vespidae</taxon>
        <taxon>Vespinae</taxon>
        <taxon>Vespula</taxon>
    </lineage>
</organism>
<evidence type="ECO:0008006" key="3">
    <source>
        <dbReference type="Google" id="ProtNLM"/>
    </source>
</evidence>
<proteinExistence type="predicted"/>
<dbReference type="Gene3D" id="3.40.630.30">
    <property type="match status" value="1"/>
</dbReference>
<evidence type="ECO:0000313" key="1">
    <source>
        <dbReference type="EMBL" id="KAF7400521.1"/>
    </source>
</evidence>
<protein>
    <recommendedName>
        <fullName evidence="3">Dopamine N-acetyltransferase</fullName>
    </recommendedName>
</protein>
<dbReference type="AlphaFoldDB" id="A0A834K5N7"/>
<dbReference type="PANTHER" id="PTHR20905">
    <property type="entry name" value="N-ACETYLTRANSFERASE-RELATED"/>
    <property type="match status" value="1"/>
</dbReference>
<comment type="caution">
    <text evidence="1">The sequence shown here is derived from an EMBL/GenBank/DDBJ whole genome shotgun (WGS) entry which is preliminary data.</text>
</comment>
<dbReference type="GO" id="GO:0008080">
    <property type="term" value="F:N-acetyltransferase activity"/>
    <property type="evidence" value="ECO:0007669"/>
    <property type="project" value="TreeGrafter"/>
</dbReference>
<dbReference type="Proteomes" id="UP000614350">
    <property type="component" value="Unassembled WGS sequence"/>
</dbReference>
<reference evidence="1" key="1">
    <citation type="journal article" date="2020" name="G3 (Bethesda)">
        <title>High-Quality Assemblies for Three Invasive Social Wasps from the &lt;i&gt;Vespula&lt;/i&gt; Genus.</title>
        <authorList>
            <person name="Harrop T.W.R."/>
            <person name="Guhlin J."/>
            <person name="McLaughlin G.M."/>
            <person name="Permina E."/>
            <person name="Stockwell P."/>
            <person name="Gilligan J."/>
            <person name="Le Lec M.F."/>
            <person name="Gruber M.A.M."/>
            <person name="Quinn O."/>
            <person name="Lovegrove M."/>
            <person name="Duncan E.J."/>
            <person name="Remnant E.J."/>
            <person name="Van Eeckhoven J."/>
            <person name="Graham B."/>
            <person name="Knapp R.A."/>
            <person name="Langford K.W."/>
            <person name="Kronenberg Z."/>
            <person name="Press M.O."/>
            <person name="Eacker S.M."/>
            <person name="Wilson-Rankin E.E."/>
            <person name="Purcell J."/>
            <person name="Lester P.J."/>
            <person name="Dearden P.K."/>
        </authorList>
    </citation>
    <scope>NUCLEOTIDE SEQUENCE</scope>
    <source>
        <strain evidence="1">Marl-1</strain>
    </source>
</reference>
<dbReference type="EMBL" id="JACSEA010000005">
    <property type="protein sequence ID" value="KAF7400521.1"/>
    <property type="molecule type" value="Genomic_DNA"/>
</dbReference>
<dbReference type="PANTHER" id="PTHR20905:SF1">
    <property type="entry name" value="AT07410P-RELATED"/>
    <property type="match status" value="1"/>
</dbReference>
<evidence type="ECO:0000313" key="2">
    <source>
        <dbReference type="Proteomes" id="UP000614350"/>
    </source>
</evidence>